<dbReference type="InterPro" id="IPR021487">
    <property type="entry name" value="DUF3140"/>
</dbReference>
<evidence type="ECO:0000313" key="3">
    <source>
        <dbReference type="Proteomes" id="UP000019486"/>
    </source>
</evidence>
<dbReference type="EMBL" id="AVFL01000032">
    <property type="protein sequence ID" value="EWY37037.1"/>
    <property type="molecule type" value="Genomic_DNA"/>
</dbReference>
<evidence type="ECO:0000256" key="1">
    <source>
        <dbReference type="SAM" id="MobiDB-lite"/>
    </source>
</evidence>
<dbReference type="Pfam" id="PF11338">
    <property type="entry name" value="DUF3140"/>
    <property type="match status" value="1"/>
</dbReference>
<dbReference type="OrthoDB" id="513524at2"/>
<dbReference type="AlphaFoldDB" id="W9GX56"/>
<feature type="region of interest" description="Disordered" evidence="1">
    <location>
        <begin position="49"/>
        <end position="70"/>
    </location>
</feature>
<comment type="caution">
    <text evidence="2">The sequence shown here is derived from an EMBL/GenBank/DDBJ whole genome shotgun (WGS) entry which is preliminary data.</text>
</comment>
<organism evidence="2 3">
    <name type="scientific">Skermanella stibiiresistens SB22</name>
    <dbReference type="NCBI Taxonomy" id="1385369"/>
    <lineage>
        <taxon>Bacteria</taxon>
        <taxon>Pseudomonadati</taxon>
        <taxon>Pseudomonadota</taxon>
        <taxon>Alphaproteobacteria</taxon>
        <taxon>Rhodospirillales</taxon>
        <taxon>Azospirillaceae</taxon>
        <taxon>Skermanella</taxon>
    </lineage>
</organism>
<proteinExistence type="predicted"/>
<keyword evidence="2" id="KW-0238">DNA-binding</keyword>
<name>W9GX56_9PROT</name>
<gene>
    <name evidence="2" type="ORF">N825_22265</name>
</gene>
<dbReference type="GO" id="GO:0003677">
    <property type="term" value="F:DNA binding"/>
    <property type="evidence" value="ECO:0007669"/>
    <property type="project" value="UniProtKB-KW"/>
</dbReference>
<evidence type="ECO:0000313" key="2">
    <source>
        <dbReference type="EMBL" id="EWY37037.1"/>
    </source>
</evidence>
<dbReference type="STRING" id="1385369.N825_22265"/>
<dbReference type="PANTHER" id="PTHR40630">
    <property type="entry name" value="POSSIBLE DNA-BINDING PROTEIN"/>
    <property type="match status" value="1"/>
</dbReference>
<dbReference type="PANTHER" id="PTHR40630:SF1">
    <property type="entry name" value="DNA-BINDING PROTEIN"/>
    <property type="match status" value="1"/>
</dbReference>
<protein>
    <submittedName>
        <fullName evidence="2">DNA-binding protein</fullName>
    </submittedName>
</protein>
<accession>W9GX56</accession>
<reference evidence="2 3" key="1">
    <citation type="submission" date="2013-08" db="EMBL/GenBank/DDBJ databases">
        <title>The genome sequence of Skermanella stibiiresistens.</title>
        <authorList>
            <person name="Zhu W."/>
            <person name="Wang G."/>
        </authorList>
    </citation>
    <scope>NUCLEOTIDE SEQUENCE [LARGE SCALE GENOMIC DNA]</scope>
    <source>
        <strain evidence="2 3">SB22</strain>
    </source>
</reference>
<keyword evidence="3" id="KW-1185">Reference proteome</keyword>
<sequence>MFLRYGKTFPSQHKEHQVPFSDDEKASIRADYADAVNMTPKELERWLGTEESEGVGFNREGEDESVGHQSGRRIVELAHTKQADLTEDDYAHMRKVVSYVHRHCAQGPSHDVETSRWRHSLMNWGHDPLKKKSR</sequence>
<dbReference type="Proteomes" id="UP000019486">
    <property type="component" value="Unassembled WGS sequence"/>
</dbReference>